<proteinExistence type="predicted"/>
<keyword evidence="6" id="KW-0472">Membrane</keyword>
<dbReference type="Pfam" id="PF02723">
    <property type="entry name" value="CoV_E"/>
    <property type="match status" value="1"/>
</dbReference>
<keyword evidence="5" id="KW-1133">Transmembrane helix</keyword>
<evidence type="ECO:0000256" key="3">
    <source>
        <dbReference type="ARBA" id="ARBA00022812"/>
    </source>
</evidence>
<sequence>MAFLTATRLCVQCMTGFNTLLVQPALYLYNTGRSVYVKFQDSKPPLPPDEWV</sequence>
<keyword evidence="1" id="KW-0812">Transmembrane</keyword>
<evidence type="ECO:0000256" key="1">
    <source>
        <dbReference type="ARBA" id="ARBA00022692"/>
    </source>
</evidence>
<evidence type="ECO:0000256" key="2">
    <source>
        <dbReference type="ARBA" id="ARBA00022703"/>
    </source>
</evidence>
<keyword evidence="4" id="KW-1043">Host membrane</keyword>
<evidence type="ECO:0000256" key="6">
    <source>
        <dbReference type="ARBA" id="ARBA00023136"/>
    </source>
</evidence>
<name>A0A0G3VM72_MERS</name>
<reference evidence="7" key="1">
    <citation type="submission" date="2015-06" db="EMBL/GenBank/DDBJ databases">
        <authorList>
            <person name="Su J."/>
            <person name="Wu J."/>
            <person name="Zhang B."/>
            <person name="Xie Q."/>
            <person name="Zhao W."/>
            <person name="Ke C."/>
        </authorList>
    </citation>
    <scope>NUCLEOTIDE SEQUENCE</scope>
    <source>
        <strain evidence="7">ChinaGD01 variant 1</strain>
    </source>
</reference>
<dbReference type="EMBL" id="KT036373">
    <property type="protein sequence ID" value="AKL80609.1"/>
    <property type="molecule type" value="Genomic_RNA"/>
</dbReference>
<keyword evidence="2" id="KW-0053">Apoptosis</keyword>
<keyword evidence="3" id="KW-1040">Host Golgi apparatus</keyword>
<dbReference type="GO" id="GO:0016020">
    <property type="term" value="C:membrane"/>
    <property type="evidence" value="ECO:0007669"/>
    <property type="project" value="InterPro"/>
</dbReference>
<organism evidence="7">
    <name type="scientific">Middle East respiratory syndrome-related coronavirus</name>
    <name type="common">MERS-CoV</name>
    <dbReference type="NCBI Taxonomy" id="1335626"/>
    <lineage>
        <taxon>Viruses</taxon>
        <taxon>Riboviria</taxon>
        <taxon>Orthornavirae</taxon>
        <taxon>Pisuviricota</taxon>
        <taxon>Pisoniviricetes</taxon>
        <taxon>Nidovirales</taxon>
        <taxon>Cornidovirineae</taxon>
        <taxon>Coronaviridae</taxon>
        <taxon>Orthocoronavirinae</taxon>
        <taxon>Betacoronavirus</taxon>
        <taxon>Merbecovirus</taxon>
        <taxon>Betacoronavirus cameli</taxon>
    </lineage>
</organism>
<dbReference type="GO" id="GO:0046760">
    <property type="term" value="P:viral budding from Golgi membrane"/>
    <property type="evidence" value="ECO:0007669"/>
    <property type="project" value="InterPro"/>
</dbReference>
<protein>
    <submittedName>
        <fullName evidence="7">E protein</fullName>
    </submittedName>
</protein>
<evidence type="ECO:0000256" key="4">
    <source>
        <dbReference type="ARBA" id="ARBA00022870"/>
    </source>
</evidence>
<evidence type="ECO:0000256" key="5">
    <source>
        <dbReference type="ARBA" id="ARBA00022989"/>
    </source>
</evidence>
<evidence type="ECO:0000313" key="7">
    <source>
        <dbReference type="EMBL" id="AKL80609.1"/>
    </source>
</evidence>
<dbReference type="InterPro" id="IPR003873">
    <property type="entry name" value="E_protein_CoV"/>
</dbReference>
<dbReference type="PROSITE" id="PS51926">
    <property type="entry name" value="COV_E"/>
    <property type="match status" value="1"/>
</dbReference>
<accession>A0A0G3VM72</accession>